<dbReference type="Pfam" id="PF03374">
    <property type="entry name" value="ANT"/>
    <property type="match status" value="1"/>
</dbReference>
<comment type="caution">
    <text evidence="2">The sequence shown here is derived from an EMBL/GenBank/DDBJ whole genome shotgun (WGS) entry which is preliminary data.</text>
</comment>
<protein>
    <submittedName>
        <fullName evidence="2">Phage antirepressor KilAC domain-containing protein</fullName>
    </submittedName>
</protein>
<dbReference type="GO" id="GO:0003677">
    <property type="term" value="F:DNA binding"/>
    <property type="evidence" value="ECO:0007669"/>
    <property type="project" value="InterPro"/>
</dbReference>
<dbReference type="Pfam" id="PF09669">
    <property type="entry name" value="Phage_pRha"/>
    <property type="match status" value="1"/>
</dbReference>
<evidence type="ECO:0000313" key="2">
    <source>
        <dbReference type="EMBL" id="MBA6100240.1"/>
    </source>
</evidence>
<dbReference type="AlphaFoldDB" id="A0A7W2QBU0"/>
<name>A0A7W2QBU0_9PSED</name>
<proteinExistence type="predicted"/>
<feature type="domain" description="Antirepressor protein C-terminal" evidence="1">
    <location>
        <begin position="147"/>
        <end position="251"/>
    </location>
</feature>
<dbReference type="InterPro" id="IPR005039">
    <property type="entry name" value="Ant_C"/>
</dbReference>
<evidence type="ECO:0000313" key="3">
    <source>
        <dbReference type="Proteomes" id="UP000545074"/>
    </source>
</evidence>
<gene>
    <name evidence="2" type="ORF">H4C80_24425</name>
</gene>
<evidence type="ECO:0000259" key="1">
    <source>
        <dbReference type="Pfam" id="PF03374"/>
    </source>
</evidence>
<dbReference type="EMBL" id="JACGCX010000026">
    <property type="protein sequence ID" value="MBA6100240.1"/>
    <property type="molecule type" value="Genomic_DNA"/>
</dbReference>
<accession>A0A7W2QBU0</accession>
<organism evidence="2 3">
    <name type="scientific">Pseudomonas juntendi</name>
    <dbReference type="NCBI Taxonomy" id="2666183"/>
    <lineage>
        <taxon>Bacteria</taxon>
        <taxon>Pseudomonadati</taxon>
        <taxon>Pseudomonadota</taxon>
        <taxon>Gammaproteobacteria</taxon>
        <taxon>Pseudomonadales</taxon>
        <taxon>Pseudomonadaceae</taxon>
        <taxon>Pseudomonas</taxon>
    </lineage>
</organism>
<reference evidence="2 3" key="1">
    <citation type="submission" date="2020-07" db="EMBL/GenBank/DDBJ databases">
        <title>Diversity of carbapenemase encoding genes among Pseudomonas putida group clinical isolates in a tertiary Brazilian hospital.</title>
        <authorList>
            <person name="Alberto-Lei F."/>
            <person name="Nodari C.S."/>
            <person name="Streling A.P."/>
            <person name="Paulino J.T."/>
            <person name="Bessa-Neto F.O."/>
            <person name="Cayo R."/>
            <person name="Gales A.C."/>
        </authorList>
    </citation>
    <scope>NUCLEOTIDE SEQUENCE [LARGE SCALE GENOMIC DNA]</scope>
    <source>
        <strain evidence="2 3">12815</strain>
    </source>
</reference>
<dbReference type="InterPro" id="IPR014054">
    <property type="entry name" value="Phage_regulatory_Rha"/>
</dbReference>
<sequence length="258" mass="29624">MFNYIPETTIISSPALEHFLSDKAMTMSSIEIAALTGKQHAHVMRNIIKMITALGEVDVSTFGGIYTDSYGREMPCFNLPRREVELLLTGYNVKMRAAVYDRWRELEIENRVDTRSIKKNLVYALNAACVLEDEANRLSHQVDELQKQICADVEKVHFYDSMVKSSQLFSVAKVAKTLGTGQKRLFQYMRTHKILMSNRHSHNEPYQEHQDAGRFQVKWKKRKNHVTGKTMCIAIPLFTGTGLIWIEQFIAKHGRDGL</sequence>
<dbReference type="Proteomes" id="UP000545074">
    <property type="component" value="Unassembled WGS sequence"/>
</dbReference>